<dbReference type="Proteomes" id="UP001154282">
    <property type="component" value="Unassembled WGS sequence"/>
</dbReference>
<dbReference type="Pfam" id="PF05056">
    <property type="entry name" value="DUF674"/>
    <property type="match status" value="1"/>
</dbReference>
<evidence type="ECO:0000313" key="1">
    <source>
        <dbReference type="EMBL" id="CAI0554568.1"/>
    </source>
</evidence>
<reference evidence="1" key="1">
    <citation type="submission" date="2022-08" db="EMBL/GenBank/DDBJ databases">
        <authorList>
            <person name="Gutierrez-Valencia J."/>
        </authorList>
    </citation>
    <scope>NUCLEOTIDE SEQUENCE</scope>
</reference>
<gene>
    <name evidence="1" type="ORF">LITE_LOCUS47239</name>
</gene>
<evidence type="ECO:0000313" key="2">
    <source>
        <dbReference type="Proteomes" id="UP001154282"/>
    </source>
</evidence>
<name>A0AAV0RE41_9ROSI</name>
<dbReference type="PANTHER" id="PTHR33103:SF19">
    <property type="entry name" value="OS09G0544700 PROTEIN"/>
    <property type="match status" value="1"/>
</dbReference>
<dbReference type="InterPro" id="IPR007750">
    <property type="entry name" value="DUF674"/>
</dbReference>
<comment type="caution">
    <text evidence="1">The sequence shown here is derived from an EMBL/GenBank/DDBJ whole genome shotgun (WGS) entry which is preliminary data.</text>
</comment>
<sequence>MPELYRKRYIWASSNSVKMKLKLVVDKKRNRVIYAEAQKDFVDLLFYILSLPLSAAGLQLCSGCFRGL</sequence>
<protein>
    <submittedName>
        <fullName evidence="1">Uncharacterized protein</fullName>
    </submittedName>
</protein>
<dbReference type="AlphaFoldDB" id="A0AAV0RE41"/>
<organism evidence="1 2">
    <name type="scientific">Linum tenue</name>
    <dbReference type="NCBI Taxonomy" id="586396"/>
    <lineage>
        <taxon>Eukaryota</taxon>
        <taxon>Viridiplantae</taxon>
        <taxon>Streptophyta</taxon>
        <taxon>Embryophyta</taxon>
        <taxon>Tracheophyta</taxon>
        <taxon>Spermatophyta</taxon>
        <taxon>Magnoliopsida</taxon>
        <taxon>eudicotyledons</taxon>
        <taxon>Gunneridae</taxon>
        <taxon>Pentapetalae</taxon>
        <taxon>rosids</taxon>
        <taxon>fabids</taxon>
        <taxon>Malpighiales</taxon>
        <taxon>Linaceae</taxon>
        <taxon>Linum</taxon>
    </lineage>
</organism>
<keyword evidence="2" id="KW-1185">Reference proteome</keyword>
<dbReference type="PANTHER" id="PTHR33103">
    <property type="entry name" value="OS01G0153900 PROTEIN"/>
    <property type="match status" value="1"/>
</dbReference>
<dbReference type="EMBL" id="CAMGYJ010000010">
    <property type="protein sequence ID" value="CAI0554568.1"/>
    <property type="molecule type" value="Genomic_DNA"/>
</dbReference>
<accession>A0AAV0RE41</accession>
<proteinExistence type="predicted"/>